<accession>A0A1I5E6X0</accession>
<keyword evidence="5" id="KW-1185">Reference proteome</keyword>
<reference evidence="3 4" key="1">
    <citation type="submission" date="2016-10" db="EMBL/GenBank/DDBJ databases">
        <authorList>
            <person name="de Groot N.N."/>
        </authorList>
    </citation>
    <scope>NUCLEOTIDE SEQUENCE [LARGE SCALE GENOMIC DNA]</scope>
    <source>
        <strain evidence="3 4">DSM 44637</strain>
    </source>
</reference>
<evidence type="ECO:0000313" key="2">
    <source>
        <dbReference type="EMBL" id="NEC59328.1"/>
    </source>
</evidence>
<dbReference type="Proteomes" id="UP000470404">
    <property type="component" value="Unassembled WGS sequence"/>
</dbReference>
<gene>
    <name evidence="2" type="ORF">G3I59_28025</name>
    <name evidence="3" type="ORF">SAMN05421854_101524</name>
</gene>
<sequence length="82" mass="8526">MLPDIHESATRVVAERVREAIARLVVEVPATKTIDGLSGSIGLATCPEAGSAIDRLVHATDQVLCNAKNTGSDKVVSSADRA</sequence>
<evidence type="ECO:0000313" key="5">
    <source>
        <dbReference type="Proteomes" id="UP000470404"/>
    </source>
</evidence>
<reference evidence="2 5" key="2">
    <citation type="submission" date="2020-01" db="EMBL/GenBank/DDBJ databases">
        <title>Insect and environment-associated Actinomycetes.</title>
        <authorList>
            <person name="Currrie C."/>
            <person name="Chevrette M."/>
            <person name="Carlson C."/>
            <person name="Stubbendieck R."/>
            <person name="Wendt-Pienkowski E."/>
        </authorList>
    </citation>
    <scope>NUCLEOTIDE SEQUENCE [LARGE SCALE GENOMIC DNA]</scope>
    <source>
        <strain evidence="2 5">SID8386</strain>
    </source>
</reference>
<name>A0A1I5E6X0_9PSEU</name>
<dbReference type="AlphaFoldDB" id="A0A1I5E6X0"/>
<dbReference type="Proteomes" id="UP000199137">
    <property type="component" value="Unassembled WGS sequence"/>
</dbReference>
<dbReference type="SUPFAM" id="SSF55073">
    <property type="entry name" value="Nucleotide cyclase"/>
    <property type="match status" value="1"/>
</dbReference>
<dbReference type="STRING" id="112413.SAMN05421854_101524"/>
<evidence type="ECO:0000313" key="4">
    <source>
        <dbReference type="Proteomes" id="UP000199137"/>
    </source>
</evidence>
<dbReference type="InterPro" id="IPR029787">
    <property type="entry name" value="Nucleotide_cyclase"/>
</dbReference>
<dbReference type="InterPro" id="IPR043128">
    <property type="entry name" value="Rev_trsase/Diguanyl_cyclase"/>
</dbReference>
<dbReference type="EMBL" id="FOWC01000001">
    <property type="protein sequence ID" value="SFO07197.1"/>
    <property type="molecule type" value="Genomic_DNA"/>
</dbReference>
<feature type="domain" description="GGDEF" evidence="1">
    <location>
        <begin position="1"/>
        <end position="80"/>
    </location>
</feature>
<dbReference type="Gene3D" id="3.30.70.270">
    <property type="match status" value="1"/>
</dbReference>
<protein>
    <submittedName>
        <fullName evidence="2 3">Diguanylate cyclase</fullName>
    </submittedName>
</protein>
<evidence type="ECO:0000259" key="1">
    <source>
        <dbReference type="PROSITE" id="PS50887"/>
    </source>
</evidence>
<organism evidence="3 4">
    <name type="scientific">Amycolatopsis rubida</name>
    <dbReference type="NCBI Taxonomy" id="112413"/>
    <lineage>
        <taxon>Bacteria</taxon>
        <taxon>Bacillati</taxon>
        <taxon>Actinomycetota</taxon>
        <taxon>Actinomycetes</taxon>
        <taxon>Pseudonocardiales</taxon>
        <taxon>Pseudonocardiaceae</taxon>
        <taxon>Amycolatopsis</taxon>
    </lineage>
</organism>
<dbReference type="InterPro" id="IPR000160">
    <property type="entry name" value="GGDEF_dom"/>
</dbReference>
<dbReference type="PROSITE" id="PS50887">
    <property type="entry name" value="GGDEF"/>
    <property type="match status" value="1"/>
</dbReference>
<proteinExistence type="predicted"/>
<dbReference type="Pfam" id="PF00990">
    <property type="entry name" value="GGDEF"/>
    <property type="match status" value="1"/>
</dbReference>
<evidence type="ECO:0000313" key="3">
    <source>
        <dbReference type="EMBL" id="SFO07197.1"/>
    </source>
</evidence>
<dbReference type="EMBL" id="JAAGNC010000143">
    <property type="protein sequence ID" value="NEC59328.1"/>
    <property type="molecule type" value="Genomic_DNA"/>
</dbReference>
<dbReference type="RefSeq" id="WP_067584011.1">
    <property type="nucleotide sequence ID" value="NZ_FOWC01000001.1"/>
</dbReference>